<dbReference type="Pfam" id="PF25372">
    <property type="entry name" value="DUF7885"/>
    <property type="match status" value="1"/>
</dbReference>
<evidence type="ECO:0000313" key="4">
    <source>
        <dbReference type="Proteomes" id="UP001163046"/>
    </source>
</evidence>
<keyword evidence="1" id="KW-0833">Ubl conjugation pathway</keyword>
<dbReference type="InterPro" id="IPR006553">
    <property type="entry name" value="Leu-rich_rpt_Cys-con_subtyp"/>
</dbReference>
<dbReference type="InterPro" id="IPR001810">
    <property type="entry name" value="F-box_dom"/>
</dbReference>
<feature type="domain" description="F-box" evidence="2">
    <location>
        <begin position="53"/>
        <end position="99"/>
    </location>
</feature>
<evidence type="ECO:0000313" key="3">
    <source>
        <dbReference type="EMBL" id="KAJ7350959.1"/>
    </source>
</evidence>
<dbReference type="SMART" id="SM00256">
    <property type="entry name" value="FBOX"/>
    <property type="match status" value="1"/>
</dbReference>
<keyword evidence="4" id="KW-1185">Reference proteome</keyword>
<dbReference type="SMART" id="SM00367">
    <property type="entry name" value="LRR_CC"/>
    <property type="match status" value="3"/>
</dbReference>
<proteinExistence type="predicted"/>
<evidence type="ECO:0000259" key="2">
    <source>
        <dbReference type="PROSITE" id="PS50181"/>
    </source>
</evidence>
<reference evidence="3" key="1">
    <citation type="submission" date="2023-01" db="EMBL/GenBank/DDBJ databases">
        <title>Genome assembly of the deep-sea coral Lophelia pertusa.</title>
        <authorList>
            <person name="Herrera S."/>
            <person name="Cordes E."/>
        </authorList>
    </citation>
    <scope>NUCLEOTIDE SEQUENCE</scope>
    <source>
        <strain evidence="3">USNM1676648</strain>
        <tissue evidence="3">Polyp</tissue>
    </source>
</reference>
<dbReference type="GO" id="GO:0031398">
    <property type="term" value="P:positive regulation of protein ubiquitination"/>
    <property type="evidence" value="ECO:0007669"/>
    <property type="project" value="TreeGrafter"/>
</dbReference>
<dbReference type="Proteomes" id="UP001163046">
    <property type="component" value="Unassembled WGS sequence"/>
</dbReference>
<dbReference type="OrthoDB" id="3219396at2759"/>
<dbReference type="Pfam" id="PF12937">
    <property type="entry name" value="F-box-like"/>
    <property type="match status" value="1"/>
</dbReference>
<dbReference type="EMBL" id="MU827374">
    <property type="protein sequence ID" value="KAJ7350959.1"/>
    <property type="molecule type" value="Genomic_DNA"/>
</dbReference>
<sequence length="461" mass="51705">MRRITLKMENKFIRLVSTALNVMSTELLRVHSQQDGTISPEKVTATIGLAGTASPVFSLHEEVLVKIFGFLSLKDLLRVSRVCRWWYRLSFDGFLWKSVDLNRFASRLTDPVKMQLLISKRFSNKIQCLDLSGFTLSEGTLHILASSCKQLRALKLKSVTFTTDTNRSIQLENLEGIALFPGNLDYLDIRFSHGNPRVYRAIASSLTNIKRLGLCDAFLYTLLKDDTLETTIESMKSLRKLDLSHCRLLKDSTLALFARCSKLEVLSVRKCPMLTGRSVHEFLESCTQLRTLILDGISIEDETLQSIRWDSSLLTHLELGWCPLITPIGLKSTLPRVAKIPTLEYLGLCSIGGGKALNDEILLEMATSCLKGHYNKLSSLNLSCSLYITLDGLKSLYPFVETLDTTNCPAVKGGFHSRIVNITKHDENMNTIVSSGKLAKRQNVCSASRFLGFKWSLETPL</sequence>
<dbReference type="SUPFAM" id="SSF81383">
    <property type="entry name" value="F-box domain"/>
    <property type="match status" value="1"/>
</dbReference>
<gene>
    <name evidence="3" type="ORF">OS493_037577</name>
</gene>
<dbReference type="PANTHER" id="PTHR20933:SF4">
    <property type="entry name" value="F-BOX INVOLVED IN POLYQ PATHOGENESIS, ISOFORM A"/>
    <property type="match status" value="1"/>
</dbReference>
<dbReference type="PANTHER" id="PTHR20933">
    <property type="entry name" value="F-BOX ONLY PROTEIN 33"/>
    <property type="match status" value="1"/>
</dbReference>
<name>A0A9X0CHN7_9CNID</name>
<dbReference type="InterPro" id="IPR036047">
    <property type="entry name" value="F-box-like_dom_sf"/>
</dbReference>
<dbReference type="Gene3D" id="3.80.10.10">
    <property type="entry name" value="Ribonuclease Inhibitor"/>
    <property type="match status" value="2"/>
</dbReference>
<dbReference type="PROSITE" id="PS50181">
    <property type="entry name" value="FBOX"/>
    <property type="match status" value="1"/>
</dbReference>
<dbReference type="InterPro" id="IPR032675">
    <property type="entry name" value="LRR_dom_sf"/>
</dbReference>
<evidence type="ECO:0000256" key="1">
    <source>
        <dbReference type="ARBA" id="ARBA00022786"/>
    </source>
</evidence>
<accession>A0A9X0CHN7</accession>
<dbReference type="SUPFAM" id="SSF52047">
    <property type="entry name" value="RNI-like"/>
    <property type="match status" value="1"/>
</dbReference>
<organism evidence="3 4">
    <name type="scientific">Desmophyllum pertusum</name>
    <dbReference type="NCBI Taxonomy" id="174260"/>
    <lineage>
        <taxon>Eukaryota</taxon>
        <taxon>Metazoa</taxon>
        <taxon>Cnidaria</taxon>
        <taxon>Anthozoa</taxon>
        <taxon>Hexacorallia</taxon>
        <taxon>Scleractinia</taxon>
        <taxon>Caryophylliina</taxon>
        <taxon>Caryophylliidae</taxon>
        <taxon>Desmophyllum</taxon>
    </lineage>
</organism>
<comment type="caution">
    <text evidence="3">The sequence shown here is derived from an EMBL/GenBank/DDBJ whole genome shotgun (WGS) entry which is preliminary data.</text>
</comment>
<protein>
    <recommendedName>
        <fullName evidence="2">F-box domain-containing protein</fullName>
    </recommendedName>
</protein>
<dbReference type="InterPro" id="IPR057207">
    <property type="entry name" value="FBXL15_LRR"/>
</dbReference>
<dbReference type="AlphaFoldDB" id="A0A9X0CHN7"/>